<keyword evidence="12" id="KW-1185">Reference proteome</keyword>
<dbReference type="EC" id="2.7.1.39" evidence="7 8"/>
<dbReference type="HAMAP" id="MF_00384">
    <property type="entry name" value="Homoser_kinase"/>
    <property type="match status" value="1"/>
</dbReference>
<protein>
    <recommendedName>
        <fullName evidence="7 8">Homoserine kinase</fullName>
        <shortName evidence="7">HK</shortName>
        <shortName evidence="7">HSK</shortName>
        <ecNumber evidence="7 8">2.7.1.39</ecNumber>
    </recommendedName>
</protein>
<dbReference type="PRINTS" id="PR00958">
    <property type="entry name" value="HOMSERKINASE"/>
</dbReference>
<dbReference type="InterPro" id="IPR013750">
    <property type="entry name" value="GHMP_kinase_C_dom"/>
</dbReference>
<dbReference type="InterPro" id="IPR006204">
    <property type="entry name" value="GHMP_kinase_N_dom"/>
</dbReference>
<accession>A0ABV6GB75</accession>
<dbReference type="Pfam" id="PF00288">
    <property type="entry name" value="GHMP_kinases_N"/>
    <property type="match status" value="1"/>
</dbReference>
<evidence type="ECO:0000256" key="8">
    <source>
        <dbReference type="NCBIfam" id="TIGR00191"/>
    </source>
</evidence>
<evidence type="ECO:0000256" key="1">
    <source>
        <dbReference type="ARBA" id="ARBA00022605"/>
    </source>
</evidence>
<evidence type="ECO:0000313" key="12">
    <source>
        <dbReference type="Proteomes" id="UP001589854"/>
    </source>
</evidence>
<dbReference type="PIRSF" id="PIRSF000676">
    <property type="entry name" value="Homoser_kin"/>
    <property type="match status" value="1"/>
</dbReference>
<sequence length="308" mass="33247">MNEGDMLRIKVPGSTANLGPGFDSIGLALGKYLTLEVTLAEELEFFPMDEHMKDVPSGADNLIAQVAIQVAKDYGTNLPPCQIKVWSEIPMARGIGSSASAIVAGIELANHLCSLELENNEKLRIASLLEGHPDNVGASVYGGLVIGLHQKNGTELVLINELDFDIVIVIPPYEVLTSDARAVLPHTLDYKVAVEASAVSNMLVAALLTKNWTLAGKMMKSDLLHQPYREELIPEIKDVQQKATEFGAWGSALSGAGPTLICFTGNGKGRLLEKQLRNEFPDSEVESVAIDFGGCVVEKLKTKNRQIL</sequence>
<evidence type="ECO:0000256" key="7">
    <source>
        <dbReference type="HAMAP-Rule" id="MF_00384"/>
    </source>
</evidence>
<dbReference type="Pfam" id="PF08544">
    <property type="entry name" value="GHMP_kinases_C"/>
    <property type="match status" value="1"/>
</dbReference>
<dbReference type="PANTHER" id="PTHR20861:SF1">
    <property type="entry name" value="HOMOSERINE KINASE"/>
    <property type="match status" value="1"/>
</dbReference>
<keyword evidence="5 7" id="KW-0418">Kinase</keyword>
<dbReference type="SUPFAM" id="SSF54211">
    <property type="entry name" value="Ribosomal protein S5 domain 2-like"/>
    <property type="match status" value="1"/>
</dbReference>
<dbReference type="NCBIfam" id="TIGR00191">
    <property type="entry name" value="thrB"/>
    <property type="match status" value="1"/>
</dbReference>
<comment type="caution">
    <text evidence="11">The sequence shown here is derived from an EMBL/GenBank/DDBJ whole genome shotgun (WGS) entry which is preliminary data.</text>
</comment>
<name>A0ABV6GB75_9BACI</name>
<keyword evidence="2 7" id="KW-0808">Transferase</keyword>
<comment type="pathway">
    <text evidence="7">Amino-acid biosynthesis; L-threonine biosynthesis; L-threonine from L-aspartate: step 4/5.</text>
</comment>
<keyword evidence="7" id="KW-0963">Cytoplasm</keyword>
<comment type="catalytic activity">
    <reaction evidence="7">
        <text>L-homoserine + ATP = O-phospho-L-homoserine + ADP + H(+)</text>
        <dbReference type="Rhea" id="RHEA:13985"/>
        <dbReference type="ChEBI" id="CHEBI:15378"/>
        <dbReference type="ChEBI" id="CHEBI:30616"/>
        <dbReference type="ChEBI" id="CHEBI:57476"/>
        <dbReference type="ChEBI" id="CHEBI:57590"/>
        <dbReference type="ChEBI" id="CHEBI:456216"/>
        <dbReference type="EC" id="2.7.1.39"/>
    </reaction>
</comment>
<dbReference type="InterPro" id="IPR020568">
    <property type="entry name" value="Ribosomal_Su5_D2-typ_SF"/>
</dbReference>
<evidence type="ECO:0000259" key="10">
    <source>
        <dbReference type="Pfam" id="PF08544"/>
    </source>
</evidence>
<proteinExistence type="inferred from homology"/>
<dbReference type="InterPro" id="IPR036554">
    <property type="entry name" value="GHMP_kinase_C_sf"/>
</dbReference>
<keyword evidence="3 7" id="KW-0791">Threonine biosynthesis</keyword>
<reference evidence="11 12" key="1">
    <citation type="submission" date="2024-09" db="EMBL/GenBank/DDBJ databases">
        <authorList>
            <person name="Sun Q."/>
            <person name="Mori K."/>
        </authorList>
    </citation>
    <scope>NUCLEOTIDE SEQUENCE [LARGE SCALE GENOMIC DNA]</scope>
    <source>
        <strain evidence="11 12">CCM 7228</strain>
    </source>
</reference>
<dbReference type="Gene3D" id="3.30.70.890">
    <property type="entry name" value="GHMP kinase, C-terminal domain"/>
    <property type="match status" value="1"/>
</dbReference>
<keyword evidence="1 7" id="KW-0028">Amino-acid biosynthesis</keyword>
<dbReference type="RefSeq" id="WP_378931439.1">
    <property type="nucleotide sequence ID" value="NZ_JBHLVO010000003.1"/>
</dbReference>
<evidence type="ECO:0000256" key="3">
    <source>
        <dbReference type="ARBA" id="ARBA00022697"/>
    </source>
</evidence>
<evidence type="ECO:0000256" key="4">
    <source>
        <dbReference type="ARBA" id="ARBA00022741"/>
    </source>
</evidence>
<evidence type="ECO:0000313" key="11">
    <source>
        <dbReference type="EMBL" id="MFC0270926.1"/>
    </source>
</evidence>
<dbReference type="GO" id="GO:0004413">
    <property type="term" value="F:homoserine kinase activity"/>
    <property type="evidence" value="ECO:0007669"/>
    <property type="project" value="UniProtKB-EC"/>
</dbReference>
<dbReference type="Proteomes" id="UP001589854">
    <property type="component" value="Unassembled WGS sequence"/>
</dbReference>
<comment type="similarity">
    <text evidence="7">Belongs to the GHMP kinase family. Homoserine kinase subfamily.</text>
</comment>
<gene>
    <name evidence="7 11" type="primary">thrB</name>
    <name evidence="11" type="ORF">ACFFIX_05620</name>
</gene>
<keyword evidence="4 7" id="KW-0547">Nucleotide-binding</keyword>
<organism evidence="11 12">
    <name type="scientific">Metabacillus herbersteinensis</name>
    <dbReference type="NCBI Taxonomy" id="283816"/>
    <lineage>
        <taxon>Bacteria</taxon>
        <taxon>Bacillati</taxon>
        <taxon>Bacillota</taxon>
        <taxon>Bacilli</taxon>
        <taxon>Bacillales</taxon>
        <taxon>Bacillaceae</taxon>
        <taxon>Metabacillus</taxon>
    </lineage>
</organism>
<comment type="caution">
    <text evidence="7">Lacks conserved residue(s) required for the propagation of feature annotation.</text>
</comment>
<evidence type="ECO:0000256" key="5">
    <source>
        <dbReference type="ARBA" id="ARBA00022777"/>
    </source>
</evidence>
<dbReference type="PANTHER" id="PTHR20861">
    <property type="entry name" value="HOMOSERINE/4-DIPHOSPHOCYTIDYL-2-C-METHYL-D-ERYTHRITOL KINASE"/>
    <property type="match status" value="1"/>
</dbReference>
<evidence type="ECO:0000256" key="2">
    <source>
        <dbReference type="ARBA" id="ARBA00022679"/>
    </source>
</evidence>
<dbReference type="SUPFAM" id="SSF55060">
    <property type="entry name" value="GHMP Kinase, C-terminal domain"/>
    <property type="match status" value="1"/>
</dbReference>
<keyword evidence="6 7" id="KW-0067">ATP-binding</keyword>
<comment type="subcellular location">
    <subcellularLocation>
        <location evidence="7">Cytoplasm</location>
    </subcellularLocation>
</comment>
<dbReference type="InterPro" id="IPR014721">
    <property type="entry name" value="Ribsml_uS5_D2-typ_fold_subgr"/>
</dbReference>
<evidence type="ECO:0000256" key="6">
    <source>
        <dbReference type="ARBA" id="ARBA00022840"/>
    </source>
</evidence>
<dbReference type="InterPro" id="IPR000870">
    <property type="entry name" value="Homoserine_kinase"/>
</dbReference>
<feature type="domain" description="GHMP kinase C-terminal" evidence="10">
    <location>
        <begin position="204"/>
        <end position="281"/>
    </location>
</feature>
<evidence type="ECO:0000259" key="9">
    <source>
        <dbReference type="Pfam" id="PF00288"/>
    </source>
</evidence>
<feature type="domain" description="GHMP kinase N-terminal" evidence="9">
    <location>
        <begin position="61"/>
        <end position="143"/>
    </location>
</feature>
<dbReference type="EMBL" id="JBHLVO010000003">
    <property type="protein sequence ID" value="MFC0270926.1"/>
    <property type="molecule type" value="Genomic_DNA"/>
</dbReference>
<dbReference type="Gene3D" id="3.30.230.10">
    <property type="match status" value="1"/>
</dbReference>
<comment type="function">
    <text evidence="7">Catalyzes the ATP-dependent phosphorylation of L-homoserine to L-homoserine phosphate.</text>
</comment>